<evidence type="ECO:0000313" key="2">
    <source>
        <dbReference type="Proteomes" id="UP001732700"/>
    </source>
</evidence>
<reference evidence="1" key="2">
    <citation type="submission" date="2025-09" db="UniProtKB">
        <authorList>
            <consortium name="EnsemblPlants"/>
        </authorList>
    </citation>
    <scope>IDENTIFICATION</scope>
</reference>
<accession>A0ACD5XP50</accession>
<dbReference type="Proteomes" id="UP001732700">
    <property type="component" value="Chromosome 5A"/>
</dbReference>
<protein>
    <submittedName>
        <fullName evidence="1">Uncharacterized protein</fullName>
    </submittedName>
</protein>
<organism evidence="1 2">
    <name type="scientific">Avena sativa</name>
    <name type="common">Oat</name>
    <dbReference type="NCBI Taxonomy" id="4498"/>
    <lineage>
        <taxon>Eukaryota</taxon>
        <taxon>Viridiplantae</taxon>
        <taxon>Streptophyta</taxon>
        <taxon>Embryophyta</taxon>
        <taxon>Tracheophyta</taxon>
        <taxon>Spermatophyta</taxon>
        <taxon>Magnoliopsida</taxon>
        <taxon>Liliopsida</taxon>
        <taxon>Poales</taxon>
        <taxon>Poaceae</taxon>
        <taxon>BOP clade</taxon>
        <taxon>Pooideae</taxon>
        <taxon>Poodae</taxon>
        <taxon>Poeae</taxon>
        <taxon>Poeae Chloroplast Group 1 (Aveneae type)</taxon>
        <taxon>Aveninae</taxon>
        <taxon>Avena</taxon>
    </lineage>
</organism>
<sequence length="452" mass="50717">MASPALATIPEDLLVEIFLRLPTPAALSRAAAACTSFRRTIKSRAFRRRVRSLHQPPLLGFMDAGGFHPAEAPHPSAPLAAALAPCAEDFSFVPPVVSSASYLSSASPSASYFPVGFLPDDEELPRWRPRDARDGRVLLDWVSLNPRFVQMWGDPEDGSDVSVLMDANELADHDPGARATWTKRERCNAADFHLAVCDPLSRRYELVPTIPEDFAARPEERLTEFVPMLAPTTEDEPIKVICMARYETKLVLFVFISTPTTSQWRMAAFPITIPPGGLPCFDCVRGYFYWTKMEWRDYLLVLDTRTMRFSYVHLTGYHVQLREQSIGHRRLSAVVVGREGAIEMFSLVGQKGSFTLHHTSLQNGSEEWKLEKIIPLPGQYEDYSISTAGAAEGFLFFRGAPEGLNNKNVDYYSLEVKTYEITKVCSKRELFCNPKHALPYFSLPTLLSEPSD</sequence>
<reference evidence="1" key="1">
    <citation type="submission" date="2021-05" db="EMBL/GenBank/DDBJ databases">
        <authorList>
            <person name="Scholz U."/>
            <person name="Mascher M."/>
            <person name="Fiebig A."/>
        </authorList>
    </citation>
    <scope>NUCLEOTIDE SEQUENCE [LARGE SCALE GENOMIC DNA]</scope>
</reference>
<name>A0ACD5XP50_AVESA</name>
<proteinExistence type="predicted"/>
<evidence type="ECO:0000313" key="1">
    <source>
        <dbReference type="EnsemblPlants" id="AVESA.00010b.r2.5AG0857580.1.CDS.1"/>
    </source>
</evidence>
<dbReference type="EnsemblPlants" id="AVESA.00010b.r2.5AG0857580.1">
    <property type="protein sequence ID" value="AVESA.00010b.r2.5AG0857580.1.CDS.1"/>
    <property type="gene ID" value="AVESA.00010b.r2.5AG0857580"/>
</dbReference>
<keyword evidence="2" id="KW-1185">Reference proteome</keyword>